<gene>
    <name evidence="1" type="ORF">PHYPA_002648</name>
</gene>
<name>A0A2K1L1F5_PHYPA</name>
<protein>
    <submittedName>
        <fullName evidence="1 2">Uncharacterized protein</fullName>
    </submittedName>
</protein>
<dbReference type="EMBL" id="ABEU02000002">
    <property type="protein sequence ID" value="PNR59856.1"/>
    <property type="molecule type" value="Genomic_DNA"/>
</dbReference>
<dbReference type="Proteomes" id="UP000006727">
    <property type="component" value="Chromosome 2"/>
</dbReference>
<reference evidence="1 3" key="1">
    <citation type="journal article" date="2008" name="Science">
        <title>The Physcomitrella genome reveals evolutionary insights into the conquest of land by plants.</title>
        <authorList>
            <person name="Rensing S."/>
            <person name="Lang D."/>
            <person name="Zimmer A."/>
            <person name="Terry A."/>
            <person name="Salamov A."/>
            <person name="Shapiro H."/>
            <person name="Nishiyama T."/>
            <person name="Perroud P.-F."/>
            <person name="Lindquist E."/>
            <person name="Kamisugi Y."/>
            <person name="Tanahashi T."/>
            <person name="Sakakibara K."/>
            <person name="Fujita T."/>
            <person name="Oishi K."/>
            <person name="Shin-I T."/>
            <person name="Kuroki Y."/>
            <person name="Toyoda A."/>
            <person name="Suzuki Y."/>
            <person name="Hashimoto A."/>
            <person name="Yamaguchi K."/>
            <person name="Sugano A."/>
            <person name="Kohara Y."/>
            <person name="Fujiyama A."/>
            <person name="Anterola A."/>
            <person name="Aoki S."/>
            <person name="Ashton N."/>
            <person name="Barbazuk W.B."/>
            <person name="Barker E."/>
            <person name="Bennetzen J."/>
            <person name="Bezanilla M."/>
            <person name="Blankenship R."/>
            <person name="Cho S.H."/>
            <person name="Dutcher S."/>
            <person name="Estelle M."/>
            <person name="Fawcett J.A."/>
            <person name="Gundlach H."/>
            <person name="Hanada K."/>
            <person name="Heyl A."/>
            <person name="Hicks K.A."/>
            <person name="Hugh J."/>
            <person name="Lohr M."/>
            <person name="Mayer K."/>
            <person name="Melkozernov A."/>
            <person name="Murata T."/>
            <person name="Nelson D."/>
            <person name="Pils B."/>
            <person name="Prigge M."/>
            <person name="Reiss B."/>
            <person name="Renner T."/>
            <person name="Rombauts S."/>
            <person name="Rushton P."/>
            <person name="Sanderfoot A."/>
            <person name="Schween G."/>
            <person name="Shiu S.-H."/>
            <person name="Stueber K."/>
            <person name="Theodoulou F.L."/>
            <person name="Tu H."/>
            <person name="Van de Peer Y."/>
            <person name="Verrier P.J."/>
            <person name="Waters E."/>
            <person name="Wood A."/>
            <person name="Yang L."/>
            <person name="Cove D."/>
            <person name="Cuming A."/>
            <person name="Hasebe M."/>
            <person name="Lucas S."/>
            <person name="Mishler D.B."/>
            <person name="Reski R."/>
            <person name="Grigoriev I."/>
            <person name="Quatrano R.S."/>
            <person name="Boore J.L."/>
        </authorList>
    </citation>
    <scope>NUCLEOTIDE SEQUENCE [LARGE SCALE GENOMIC DNA]</scope>
    <source>
        <strain evidence="2 3">cv. Gransden 2004</strain>
    </source>
</reference>
<dbReference type="Gramene" id="Pp3c2_13860V3.1">
    <property type="protein sequence ID" value="Pp3c2_13860V3.1"/>
    <property type="gene ID" value="Pp3c2_13860"/>
</dbReference>
<keyword evidence="3" id="KW-1185">Reference proteome</keyword>
<dbReference type="EnsemblPlants" id="Pp3c2_13860V3.2">
    <property type="protein sequence ID" value="Pp3c2_13860V3.2"/>
    <property type="gene ID" value="Pp3c2_13860"/>
</dbReference>
<dbReference type="EnsemblPlants" id="Pp3c2_13860V3.1">
    <property type="protein sequence ID" value="Pp3c2_13860V3.1"/>
    <property type="gene ID" value="Pp3c2_13860"/>
</dbReference>
<reference evidence="2" key="3">
    <citation type="submission" date="2020-12" db="UniProtKB">
        <authorList>
            <consortium name="EnsemblPlants"/>
        </authorList>
    </citation>
    <scope>IDENTIFICATION</scope>
</reference>
<dbReference type="Gramene" id="Pp3c2_13860V3.2">
    <property type="protein sequence ID" value="Pp3c2_13860V3.2"/>
    <property type="gene ID" value="Pp3c2_13860"/>
</dbReference>
<evidence type="ECO:0000313" key="1">
    <source>
        <dbReference type="EMBL" id="PNR59856.1"/>
    </source>
</evidence>
<accession>A0A2K1L1F5</accession>
<organism evidence="1">
    <name type="scientific">Physcomitrium patens</name>
    <name type="common">Spreading-leaved earth moss</name>
    <name type="synonym">Physcomitrella patens</name>
    <dbReference type="NCBI Taxonomy" id="3218"/>
    <lineage>
        <taxon>Eukaryota</taxon>
        <taxon>Viridiplantae</taxon>
        <taxon>Streptophyta</taxon>
        <taxon>Embryophyta</taxon>
        <taxon>Bryophyta</taxon>
        <taxon>Bryophytina</taxon>
        <taxon>Bryopsida</taxon>
        <taxon>Funariidae</taxon>
        <taxon>Funariales</taxon>
        <taxon>Funariaceae</taxon>
        <taxon>Physcomitrium</taxon>
    </lineage>
</organism>
<reference evidence="1 3" key="2">
    <citation type="journal article" date="2018" name="Plant J.">
        <title>The Physcomitrella patens chromosome-scale assembly reveals moss genome structure and evolution.</title>
        <authorList>
            <person name="Lang D."/>
            <person name="Ullrich K.K."/>
            <person name="Murat F."/>
            <person name="Fuchs J."/>
            <person name="Jenkins J."/>
            <person name="Haas F.B."/>
            <person name="Piednoel M."/>
            <person name="Gundlach H."/>
            <person name="Van Bel M."/>
            <person name="Meyberg R."/>
            <person name="Vives C."/>
            <person name="Morata J."/>
            <person name="Symeonidi A."/>
            <person name="Hiss M."/>
            <person name="Muchero W."/>
            <person name="Kamisugi Y."/>
            <person name="Saleh O."/>
            <person name="Blanc G."/>
            <person name="Decker E.L."/>
            <person name="van Gessel N."/>
            <person name="Grimwood J."/>
            <person name="Hayes R.D."/>
            <person name="Graham S.W."/>
            <person name="Gunter L.E."/>
            <person name="McDaniel S.F."/>
            <person name="Hoernstein S.N.W."/>
            <person name="Larsson A."/>
            <person name="Li F.W."/>
            <person name="Perroud P.F."/>
            <person name="Phillips J."/>
            <person name="Ranjan P."/>
            <person name="Rokshar D.S."/>
            <person name="Rothfels C.J."/>
            <person name="Schneider L."/>
            <person name="Shu S."/>
            <person name="Stevenson D.W."/>
            <person name="Thummler F."/>
            <person name="Tillich M."/>
            <person name="Villarreal Aguilar J.C."/>
            <person name="Widiez T."/>
            <person name="Wong G.K."/>
            <person name="Wymore A."/>
            <person name="Zhang Y."/>
            <person name="Zimmer A.D."/>
            <person name="Quatrano R.S."/>
            <person name="Mayer K.F.X."/>
            <person name="Goodstein D."/>
            <person name="Casacuberta J.M."/>
            <person name="Vandepoele K."/>
            <person name="Reski R."/>
            <person name="Cuming A.C."/>
            <person name="Tuskan G.A."/>
            <person name="Maumus F."/>
            <person name="Salse J."/>
            <person name="Schmutz J."/>
            <person name="Rensing S.A."/>
        </authorList>
    </citation>
    <scope>NUCLEOTIDE SEQUENCE [LARGE SCALE GENOMIC DNA]</scope>
    <source>
        <strain evidence="2 3">cv. Gransden 2004</strain>
    </source>
</reference>
<dbReference type="AlphaFoldDB" id="A0A2K1L1F5"/>
<proteinExistence type="predicted"/>
<evidence type="ECO:0000313" key="2">
    <source>
        <dbReference type="EnsemblPlants" id="Pp3c2_13860V3.1"/>
    </source>
</evidence>
<dbReference type="InParanoid" id="A0A2K1L1F5"/>
<evidence type="ECO:0000313" key="3">
    <source>
        <dbReference type="Proteomes" id="UP000006727"/>
    </source>
</evidence>
<sequence>MELSHVSERNAAAECELAPQSHGGGYRGPSTSAAVIVVLQHRRQQLAKKLMILSKTCWLQYTEAKISK</sequence>